<evidence type="ECO:0000256" key="2">
    <source>
        <dbReference type="SAM" id="SignalP"/>
    </source>
</evidence>
<comment type="caution">
    <text evidence="3">The sequence shown here is derived from an EMBL/GenBank/DDBJ whole genome shotgun (WGS) entry which is preliminary data.</text>
</comment>
<sequence>MDRGYLLSLLMLALHSTFHVSGQVNFGQDESSPITSGNTDTSGAPIEEGRAAKPLTRSDCFCQCKSLQFKSNDKVFGNCASEIRGKEFCMVEGGRSSPCPDLRRSKRFPGEYISFHACATKPRESLECRRLGVKPPRRRVTTAKPKRRRTSPRSTVRDEKPRTTIDEVPEEELVPDIQVGSDPDDLYYDSDKPEPAYYYDFE</sequence>
<feature type="compositionally biased region" description="Basic residues" evidence="1">
    <location>
        <begin position="132"/>
        <end position="151"/>
    </location>
</feature>
<evidence type="ECO:0000256" key="1">
    <source>
        <dbReference type="SAM" id="MobiDB-lite"/>
    </source>
</evidence>
<feature type="compositionally biased region" description="Basic and acidic residues" evidence="1">
    <location>
        <begin position="155"/>
        <end position="165"/>
    </location>
</feature>
<feature type="chain" id="PRO_5021820879" evidence="2">
    <location>
        <begin position="23"/>
        <end position="202"/>
    </location>
</feature>
<gene>
    <name evidence="3" type="ORF">TCAL_14966</name>
</gene>
<protein>
    <submittedName>
        <fullName evidence="3">Uncharacterized protein</fullName>
    </submittedName>
</protein>
<keyword evidence="2" id="KW-0732">Signal</keyword>
<feature type="region of interest" description="Disordered" evidence="1">
    <location>
        <begin position="132"/>
        <end position="194"/>
    </location>
</feature>
<evidence type="ECO:0000313" key="3">
    <source>
        <dbReference type="EMBL" id="TRY61099.1"/>
    </source>
</evidence>
<accession>A0A553N6N4</accession>
<organism evidence="3 4">
    <name type="scientific">Tigriopus californicus</name>
    <name type="common">Marine copepod</name>
    <dbReference type="NCBI Taxonomy" id="6832"/>
    <lineage>
        <taxon>Eukaryota</taxon>
        <taxon>Metazoa</taxon>
        <taxon>Ecdysozoa</taxon>
        <taxon>Arthropoda</taxon>
        <taxon>Crustacea</taxon>
        <taxon>Multicrustacea</taxon>
        <taxon>Hexanauplia</taxon>
        <taxon>Copepoda</taxon>
        <taxon>Harpacticoida</taxon>
        <taxon>Harpacticidae</taxon>
        <taxon>Tigriopus</taxon>
    </lineage>
</organism>
<feature type="signal peptide" evidence="2">
    <location>
        <begin position="1"/>
        <end position="22"/>
    </location>
</feature>
<reference evidence="3 4" key="1">
    <citation type="journal article" date="2018" name="Nat. Ecol. Evol.">
        <title>Genomic signatures of mitonuclear coevolution across populations of Tigriopus californicus.</title>
        <authorList>
            <person name="Barreto F.S."/>
            <person name="Watson E.T."/>
            <person name="Lima T.G."/>
            <person name="Willett C.S."/>
            <person name="Edmands S."/>
            <person name="Li W."/>
            <person name="Burton R.S."/>
        </authorList>
    </citation>
    <scope>NUCLEOTIDE SEQUENCE [LARGE SCALE GENOMIC DNA]</scope>
    <source>
        <strain evidence="3 4">San Diego</strain>
    </source>
</reference>
<dbReference type="AlphaFoldDB" id="A0A553N6N4"/>
<keyword evidence="4" id="KW-1185">Reference proteome</keyword>
<evidence type="ECO:0000313" key="4">
    <source>
        <dbReference type="Proteomes" id="UP000318571"/>
    </source>
</evidence>
<name>A0A553N6N4_TIGCA</name>
<dbReference type="EMBL" id="VCGU01000459">
    <property type="protein sequence ID" value="TRY61099.1"/>
    <property type="molecule type" value="Genomic_DNA"/>
</dbReference>
<proteinExistence type="predicted"/>
<dbReference type="Proteomes" id="UP000318571">
    <property type="component" value="Chromosome 8"/>
</dbReference>